<dbReference type="PANTHER" id="PTHR13789">
    <property type="entry name" value="MONOOXYGENASE"/>
    <property type="match status" value="1"/>
</dbReference>
<dbReference type="InterPro" id="IPR050493">
    <property type="entry name" value="FAD-dep_Monooxygenase_BioMet"/>
</dbReference>
<keyword evidence="5" id="KW-1185">Reference proteome</keyword>
<keyword evidence="1" id="KW-0560">Oxidoreductase</keyword>
<dbReference type="AlphaFoldDB" id="A0A512CYA7"/>
<comment type="caution">
    <text evidence="4">The sequence shown here is derived from an EMBL/GenBank/DDBJ whole genome shotgun (WGS) entry which is preliminary data.</text>
</comment>
<evidence type="ECO:0000256" key="2">
    <source>
        <dbReference type="ARBA" id="ARBA00023033"/>
    </source>
</evidence>
<proteinExistence type="predicted"/>
<sequence length="403" mass="42677">MKALVVGGGIAGPATALALQHVGIEAVVLEAWPRSDGEAGSWFTLAANGLHALDVLGARHLVSRIGFPSERNVMIGATGRTLGTMSLGVPLADGTVAMTMKRSRLAAALVDEAVRRGVDVRHDARVVDVASRPDGVTVTLQDGSTVEADLLVGADGVRSLVRRTIDPAAAAARYVGLTNFGGFTTATPLAAHLPARQWHFVFGSRAFFGAHPTPEGDVVWFVNVPGRAITPAERAARTPQQWRDHLVDLLVDDAGPAADLVRSGRLELWADNTHDLPRVARWHRDRMVVVGEAAHAPSPSSGQGASLALEDAVVLATCLRDAATVEEALTAYDSARRRRVERIVAAGARSSSSKIPGRAGRAVRDTMMRLVFRFVVTERSSAWITGHRVGWEPAEGPALPSGA</sequence>
<evidence type="ECO:0000313" key="5">
    <source>
        <dbReference type="Proteomes" id="UP000321534"/>
    </source>
</evidence>
<dbReference type="PRINTS" id="PR00420">
    <property type="entry name" value="RNGMNOXGNASE"/>
</dbReference>
<dbReference type="Proteomes" id="UP000321534">
    <property type="component" value="Unassembled WGS sequence"/>
</dbReference>
<dbReference type="Pfam" id="PF01494">
    <property type="entry name" value="FAD_binding_3"/>
    <property type="match status" value="1"/>
</dbReference>
<dbReference type="GO" id="GO:0004497">
    <property type="term" value="F:monooxygenase activity"/>
    <property type="evidence" value="ECO:0007669"/>
    <property type="project" value="UniProtKB-KW"/>
</dbReference>
<dbReference type="OrthoDB" id="9782160at2"/>
<evidence type="ECO:0000259" key="3">
    <source>
        <dbReference type="Pfam" id="PF01494"/>
    </source>
</evidence>
<accession>A0A512CYA7</accession>
<dbReference type="InterPro" id="IPR036188">
    <property type="entry name" value="FAD/NAD-bd_sf"/>
</dbReference>
<feature type="domain" description="FAD-binding" evidence="3">
    <location>
        <begin position="2"/>
        <end position="345"/>
    </location>
</feature>
<dbReference type="PANTHER" id="PTHR13789:SF309">
    <property type="entry name" value="PUTATIVE (AFU_ORTHOLOGUE AFUA_6G14510)-RELATED"/>
    <property type="match status" value="1"/>
</dbReference>
<dbReference type="RefSeq" id="WP_147063979.1">
    <property type="nucleotide sequence ID" value="NZ_BAAARO010000008.1"/>
</dbReference>
<gene>
    <name evidence="4" type="ORF">TAE01_09840</name>
</gene>
<evidence type="ECO:0000313" key="4">
    <source>
        <dbReference type="EMBL" id="GEO29174.1"/>
    </source>
</evidence>
<organism evidence="4 5">
    <name type="scientific">Terrabacter aerolatus</name>
    <dbReference type="NCBI Taxonomy" id="422442"/>
    <lineage>
        <taxon>Bacteria</taxon>
        <taxon>Bacillati</taxon>
        <taxon>Actinomycetota</taxon>
        <taxon>Actinomycetes</taxon>
        <taxon>Micrococcales</taxon>
        <taxon>Intrasporangiaceae</taxon>
        <taxon>Terrabacter</taxon>
    </lineage>
</organism>
<dbReference type="EMBL" id="BJYX01000003">
    <property type="protein sequence ID" value="GEO29174.1"/>
    <property type="molecule type" value="Genomic_DNA"/>
</dbReference>
<dbReference type="InterPro" id="IPR002938">
    <property type="entry name" value="FAD-bd"/>
</dbReference>
<protein>
    <submittedName>
        <fullName evidence="4">FAD-dependent oxidoreductase</fullName>
    </submittedName>
</protein>
<evidence type="ECO:0000256" key="1">
    <source>
        <dbReference type="ARBA" id="ARBA00023002"/>
    </source>
</evidence>
<dbReference type="Gene3D" id="3.50.50.60">
    <property type="entry name" value="FAD/NAD(P)-binding domain"/>
    <property type="match status" value="1"/>
</dbReference>
<reference evidence="4 5" key="1">
    <citation type="submission" date="2019-07" db="EMBL/GenBank/DDBJ databases">
        <title>Whole genome shotgun sequence of Terrabacter aerolatus NBRC 106305.</title>
        <authorList>
            <person name="Hosoyama A."/>
            <person name="Uohara A."/>
            <person name="Ohji S."/>
            <person name="Ichikawa N."/>
        </authorList>
    </citation>
    <scope>NUCLEOTIDE SEQUENCE [LARGE SCALE GENOMIC DNA]</scope>
    <source>
        <strain evidence="4 5">NBRC 106305</strain>
    </source>
</reference>
<dbReference type="SUPFAM" id="SSF51905">
    <property type="entry name" value="FAD/NAD(P)-binding domain"/>
    <property type="match status" value="1"/>
</dbReference>
<keyword evidence="2" id="KW-0503">Monooxygenase</keyword>
<dbReference type="GO" id="GO:0071949">
    <property type="term" value="F:FAD binding"/>
    <property type="evidence" value="ECO:0007669"/>
    <property type="project" value="InterPro"/>
</dbReference>
<name>A0A512CYA7_9MICO</name>